<feature type="chain" id="PRO_5047156366" description="DUF4168 domain-containing protein" evidence="1">
    <location>
        <begin position="20"/>
        <end position="111"/>
    </location>
</feature>
<geneLocation type="plasmid" evidence="2 3">
    <name>unnamed1</name>
</geneLocation>
<reference evidence="2 3" key="1">
    <citation type="submission" date="2023-10" db="EMBL/GenBank/DDBJ databases">
        <title>Bacteria for the degradation of biodegradable plastic PBAT(Polybutylene adipate terephthalate).</title>
        <authorList>
            <person name="Weon H.-Y."/>
            <person name="Yeon J."/>
        </authorList>
    </citation>
    <scope>NUCLEOTIDE SEQUENCE [LARGE SCALE GENOMIC DNA]</scope>
    <source>
        <strain evidence="2 3">SBD 7-3</strain>
        <plasmid evidence="2 3">unnamed1</plasmid>
    </source>
</reference>
<organism evidence="2 3">
    <name type="scientific">Piscinibacter gummiphilus</name>
    <dbReference type="NCBI Taxonomy" id="946333"/>
    <lineage>
        <taxon>Bacteria</taxon>
        <taxon>Pseudomonadati</taxon>
        <taxon>Pseudomonadota</taxon>
        <taxon>Betaproteobacteria</taxon>
        <taxon>Burkholderiales</taxon>
        <taxon>Sphaerotilaceae</taxon>
        <taxon>Piscinibacter</taxon>
    </lineage>
</organism>
<evidence type="ECO:0008006" key="4">
    <source>
        <dbReference type="Google" id="ProtNLM"/>
    </source>
</evidence>
<keyword evidence="1" id="KW-0732">Signal</keyword>
<sequence>MRRIAVAVLLSLTMTGTIAQSERSSIQVDNVELDDYLRMLEVISPAARSGAEAYMAAFAQRCGRTMRTIELRKAVAEESGDPVLLEMIRASYYRDAAQIQRLSANVACRRG</sequence>
<keyword evidence="3" id="KW-1185">Reference proteome</keyword>
<gene>
    <name evidence="2" type="ORF">RXV79_27210</name>
</gene>
<dbReference type="EMBL" id="CP136337">
    <property type="protein sequence ID" value="WOB11131.1"/>
    <property type="molecule type" value="Genomic_DNA"/>
</dbReference>
<feature type="signal peptide" evidence="1">
    <location>
        <begin position="1"/>
        <end position="19"/>
    </location>
</feature>
<evidence type="ECO:0000313" key="2">
    <source>
        <dbReference type="EMBL" id="WOB11131.1"/>
    </source>
</evidence>
<name>A0ABZ0D1Q8_9BURK</name>
<keyword evidence="2" id="KW-0614">Plasmid</keyword>
<dbReference type="RefSeq" id="WP_316704275.1">
    <property type="nucleotide sequence ID" value="NZ_CP136337.1"/>
</dbReference>
<evidence type="ECO:0000313" key="3">
    <source>
        <dbReference type="Proteomes" id="UP001303946"/>
    </source>
</evidence>
<accession>A0ABZ0D1Q8</accession>
<dbReference type="Proteomes" id="UP001303946">
    <property type="component" value="Plasmid unnamed1"/>
</dbReference>
<evidence type="ECO:0000256" key="1">
    <source>
        <dbReference type="SAM" id="SignalP"/>
    </source>
</evidence>
<proteinExistence type="predicted"/>
<protein>
    <recommendedName>
        <fullName evidence="4">DUF4168 domain-containing protein</fullName>
    </recommendedName>
</protein>